<evidence type="ECO:0000313" key="3">
    <source>
        <dbReference type="Proteomes" id="UP001432027"/>
    </source>
</evidence>
<dbReference type="EMBL" id="BTSX01000003">
    <property type="protein sequence ID" value="GMS88871.1"/>
    <property type="molecule type" value="Genomic_DNA"/>
</dbReference>
<feature type="non-terminal residue" evidence="2">
    <location>
        <position position="1"/>
    </location>
</feature>
<accession>A0AAV5SZU6</accession>
<dbReference type="Proteomes" id="UP001432027">
    <property type="component" value="Unassembled WGS sequence"/>
</dbReference>
<proteinExistence type="predicted"/>
<dbReference type="PANTHER" id="PTHR46178">
    <property type="entry name" value="SEVEN TM RECEPTOR"/>
    <property type="match status" value="1"/>
</dbReference>
<feature type="transmembrane region" description="Helical" evidence="1">
    <location>
        <begin position="26"/>
        <end position="48"/>
    </location>
</feature>
<keyword evidence="1" id="KW-0812">Transmembrane</keyword>
<evidence type="ECO:0000313" key="2">
    <source>
        <dbReference type="EMBL" id="GMS88871.1"/>
    </source>
</evidence>
<feature type="non-terminal residue" evidence="2">
    <location>
        <position position="266"/>
    </location>
</feature>
<dbReference type="InterPro" id="IPR019428">
    <property type="entry name" value="7TM_GPCR_serpentine_rcpt_Str"/>
</dbReference>
<evidence type="ECO:0000256" key="1">
    <source>
        <dbReference type="SAM" id="Phobius"/>
    </source>
</evidence>
<dbReference type="PANTHER" id="PTHR46178:SF9">
    <property type="entry name" value="SEVEN TM RECEPTOR"/>
    <property type="match status" value="1"/>
</dbReference>
<keyword evidence="3" id="KW-1185">Reference proteome</keyword>
<dbReference type="AlphaFoldDB" id="A0AAV5SZU6"/>
<feature type="transmembrane region" description="Helical" evidence="1">
    <location>
        <begin position="134"/>
        <end position="155"/>
    </location>
</feature>
<evidence type="ECO:0008006" key="4">
    <source>
        <dbReference type="Google" id="ProtNLM"/>
    </source>
</evidence>
<sequence>QNHTDEKIALVFCLAPWRENKMLFRLSLNLFFFAYIAVLVHVTMCSLYRYALLCNKNLQEVFETRWKLTLVCICLGTFFVFWLYSLSGILTDDVKLSKDVIVTMRKIYNVDLTRAAVVGNTLEDIGKQPLAGKMAFISILTFIFVFVTGCCGYAIHATLQGKAMSPKTKKIHSKALTLLMAQFALPILFLHMPTFLFECYSLIIREKIPLFIKVYIRILLTYYPVADATFLTDDFRNYSLSSGRNELRIVPLAVSPSPLSAETSPS</sequence>
<keyword evidence="1" id="KW-0472">Membrane</keyword>
<name>A0AAV5SZU6_9BILA</name>
<organism evidence="2 3">
    <name type="scientific">Pristionchus entomophagus</name>
    <dbReference type="NCBI Taxonomy" id="358040"/>
    <lineage>
        <taxon>Eukaryota</taxon>
        <taxon>Metazoa</taxon>
        <taxon>Ecdysozoa</taxon>
        <taxon>Nematoda</taxon>
        <taxon>Chromadorea</taxon>
        <taxon>Rhabditida</taxon>
        <taxon>Rhabditina</taxon>
        <taxon>Diplogasteromorpha</taxon>
        <taxon>Diplogasteroidea</taxon>
        <taxon>Neodiplogasteridae</taxon>
        <taxon>Pristionchus</taxon>
    </lineage>
</organism>
<comment type="caution">
    <text evidence="2">The sequence shown here is derived from an EMBL/GenBank/DDBJ whole genome shotgun (WGS) entry which is preliminary data.</text>
</comment>
<gene>
    <name evidence="2" type="ORF">PENTCL1PPCAC_11046</name>
</gene>
<protein>
    <recommendedName>
        <fullName evidence="4">G protein-coupled receptor</fullName>
    </recommendedName>
</protein>
<feature type="transmembrane region" description="Helical" evidence="1">
    <location>
        <begin position="176"/>
        <end position="197"/>
    </location>
</feature>
<keyword evidence="1" id="KW-1133">Transmembrane helix</keyword>
<feature type="transmembrane region" description="Helical" evidence="1">
    <location>
        <begin position="68"/>
        <end position="90"/>
    </location>
</feature>
<reference evidence="2" key="1">
    <citation type="submission" date="2023-10" db="EMBL/GenBank/DDBJ databases">
        <title>Genome assembly of Pristionchus species.</title>
        <authorList>
            <person name="Yoshida K."/>
            <person name="Sommer R.J."/>
        </authorList>
    </citation>
    <scope>NUCLEOTIDE SEQUENCE</scope>
    <source>
        <strain evidence="2">RS0144</strain>
    </source>
</reference>
<dbReference type="Pfam" id="PF10326">
    <property type="entry name" value="7TM_GPCR_Str"/>
    <property type="match status" value="1"/>
</dbReference>